<reference evidence="2" key="1">
    <citation type="submission" date="2021-06" db="EMBL/GenBank/DDBJ databases">
        <authorList>
            <person name="Kallberg Y."/>
            <person name="Tangrot J."/>
            <person name="Rosling A."/>
        </authorList>
    </citation>
    <scope>NUCLEOTIDE SEQUENCE</scope>
    <source>
        <strain evidence="2">MA453B</strain>
    </source>
</reference>
<dbReference type="EMBL" id="CAJVPY010040192">
    <property type="protein sequence ID" value="CAG8805516.1"/>
    <property type="molecule type" value="Genomic_DNA"/>
</dbReference>
<keyword evidence="1" id="KW-0472">Membrane</keyword>
<comment type="caution">
    <text evidence="2">The sequence shown here is derived from an EMBL/GenBank/DDBJ whole genome shotgun (WGS) entry which is preliminary data.</text>
</comment>
<protein>
    <submittedName>
        <fullName evidence="2">14554_t:CDS:1</fullName>
    </submittedName>
</protein>
<evidence type="ECO:0000313" key="2">
    <source>
        <dbReference type="EMBL" id="CAG8805516.1"/>
    </source>
</evidence>
<feature type="transmembrane region" description="Helical" evidence="1">
    <location>
        <begin position="142"/>
        <end position="162"/>
    </location>
</feature>
<organism evidence="2 3">
    <name type="scientific">Dentiscutata erythropus</name>
    <dbReference type="NCBI Taxonomy" id="1348616"/>
    <lineage>
        <taxon>Eukaryota</taxon>
        <taxon>Fungi</taxon>
        <taxon>Fungi incertae sedis</taxon>
        <taxon>Mucoromycota</taxon>
        <taxon>Glomeromycotina</taxon>
        <taxon>Glomeromycetes</taxon>
        <taxon>Diversisporales</taxon>
        <taxon>Gigasporaceae</taxon>
        <taxon>Dentiscutata</taxon>
    </lineage>
</organism>
<keyword evidence="1" id="KW-0812">Transmembrane</keyword>
<dbReference type="AlphaFoldDB" id="A0A9N9PAY5"/>
<gene>
    <name evidence="2" type="ORF">DERYTH_LOCUS24292</name>
</gene>
<feature type="non-terminal residue" evidence="2">
    <location>
        <position position="180"/>
    </location>
</feature>
<evidence type="ECO:0000313" key="3">
    <source>
        <dbReference type="Proteomes" id="UP000789405"/>
    </source>
</evidence>
<proteinExistence type="predicted"/>
<keyword evidence="1" id="KW-1133">Transmembrane helix</keyword>
<dbReference type="InterPro" id="IPR008657">
    <property type="entry name" value="JTB"/>
</dbReference>
<keyword evidence="3" id="KW-1185">Reference proteome</keyword>
<sequence length="180" mass="20991">MDTKTVTKNDSTWLLSVSIMKKLLILVMFLCLILQILMVDITSGSNINARDDEQVLPQSKLTESLIQEQIHSVPEDCVTTGECTYKFGECEPCRPLEDLAEEYCKEHGNKQEIICQWNDTSKNDTRFFRACRRVIRLERAKYFEFQFVNIFIACISCAILFYRRQKLTADGYRRLARRIG</sequence>
<accession>A0A9N9PAY5</accession>
<dbReference type="Pfam" id="PF05439">
    <property type="entry name" value="JTB"/>
    <property type="match status" value="1"/>
</dbReference>
<feature type="transmembrane region" description="Helical" evidence="1">
    <location>
        <begin position="23"/>
        <end position="41"/>
    </location>
</feature>
<dbReference type="GO" id="GO:0016020">
    <property type="term" value="C:membrane"/>
    <property type="evidence" value="ECO:0007669"/>
    <property type="project" value="InterPro"/>
</dbReference>
<dbReference type="Proteomes" id="UP000789405">
    <property type="component" value="Unassembled WGS sequence"/>
</dbReference>
<evidence type="ECO:0000256" key="1">
    <source>
        <dbReference type="SAM" id="Phobius"/>
    </source>
</evidence>
<dbReference type="OrthoDB" id="2245086at2759"/>
<name>A0A9N9PAY5_9GLOM</name>